<dbReference type="EMBL" id="CABIKM010000019">
    <property type="protein sequence ID" value="VUZ84802.1"/>
    <property type="molecule type" value="Genomic_DNA"/>
</dbReference>
<gene>
    <name evidence="1" type="ORF">MELA_01176</name>
</gene>
<name>A0A564ZJI2_9BACT</name>
<dbReference type="InterPro" id="IPR005368">
    <property type="entry name" value="UPF0175"/>
</dbReference>
<dbReference type="Proteomes" id="UP000334340">
    <property type="component" value="Unassembled WGS sequence"/>
</dbReference>
<dbReference type="AlphaFoldDB" id="A0A564ZJI2"/>
<evidence type="ECO:0000313" key="2">
    <source>
        <dbReference type="Proteomes" id="UP000334340"/>
    </source>
</evidence>
<proteinExistence type="predicted"/>
<dbReference type="Pfam" id="PF03683">
    <property type="entry name" value="UPF0175"/>
    <property type="match status" value="1"/>
</dbReference>
<sequence>MKSQGIREEALVLYLNTNPALKLDGTIALWRKRRLSLAKAAEIVGLTVPEFKDVLAARGVIRETEGKSAKAMDEKLKDLLP</sequence>
<organism evidence="1 2">
    <name type="scientific">Candidatus Methylomirabilis lanthanidiphila</name>
    <dbReference type="NCBI Taxonomy" id="2211376"/>
    <lineage>
        <taxon>Bacteria</taxon>
        <taxon>Candidatus Methylomirabilota</taxon>
        <taxon>Candidatus Methylomirabilia</taxon>
        <taxon>Candidatus Methylomirabilales</taxon>
        <taxon>Candidatus Methylomirabilaceae</taxon>
        <taxon>Candidatus Methylomirabilis</taxon>
    </lineage>
</organism>
<evidence type="ECO:0000313" key="1">
    <source>
        <dbReference type="EMBL" id="VUZ84802.1"/>
    </source>
</evidence>
<protein>
    <submittedName>
        <fullName evidence="1">Uncharacterized protein</fullName>
    </submittedName>
</protein>
<reference evidence="1 2" key="1">
    <citation type="submission" date="2019-07" db="EMBL/GenBank/DDBJ databases">
        <authorList>
            <person name="Cremers G."/>
        </authorList>
    </citation>
    <scope>NUCLEOTIDE SEQUENCE [LARGE SCALE GENOMIC DNA]</scope>
</reference>
<accession>A0A564ZJI2</accession>
<keyword evidence="2" id="KW-1185">Reference proteome</keyword>